<organism evidence="2 3">
    <name type="scientific">Microbispora rosea</name>
    <dbReference type="NCBI Taxonomy" id="58117"/>
    <lineage>
        <taxon>Bacteria</taxon>
        <taxon>Bacillati</taxon>
        <taxon>Actinomycetota</taxon>
        <taxon>Actinomycetes</taxon>
        <taxon>Streptosporangiales</taxon>
        <taxon>Streptosporangiaceae</taxon>
        <taxon>Microbispora</taxon>
    </lineage>
</organism>
<dbReference type="RefSeq" id="WP_076434598.1">
    <property type="nucleotide sequence ID" value="NZ_FTNI01000007.1"/>
</dbReference>
<accession>A0A1N6Z846</accession>
<dbReference type="EMBL" id="FTNI01000007">
    <property type="protein sequence ID" value="SIR22973.1"/>
    <property type="molecule type" value="Genomic_DNA"/>
</dbReference>
<reference evidence="3" key="1">
    <citation type="submission" date="2017-01" db="EMBL/GenBank/DDBJ databases">
        <authorList>
            <person name="Varghese N."/>
            <person name="Submissions S."/>
        </authorList>
    </citation>
    <scope>NUCLEOTIDE SEQUENCE [LARGE SCALE GENOMIC DNA]</scope>
    <source>
        <strain evidence="3">ATCC 12950</strain>
    </source>
</reference>
<gene>
    <name evidence="2" type="ORF">SAMN05421833_10731</name>
</gene>
<keyword evidence="3" id="KW-1185">Reference proteome</keyword>
<protein>
    <submittedName>
        <fullName evidence="2">Uncharacterized protein</fullName>
    </submittedName>
</protein>
<dbReference type="Proteomes" id="UP000186096">
    <property type="component" value="Unassembled WGS sequence"/>
</dbReference>
<sequence length="59" mass="6122">MAEQVVKEILAGHDQARETAAPDDDPEDEGAGYPVALPPRDGGRATGRRPADPAPSPDS</sequence>
<feature type="compositionally biased region" description="Acidic residues" evidence="1">
    <location>
        <begin position="21"/>
        <end position="30"/>
    </location>
</feature>
<proteinExistence type="predicted"/>
<evidence type="ECO:0000313" key="3">
    <source>
        <dbReference type="Proteomes" id="UP000186096"/>
    </source>
</evidence>
<evidence type="ECO:0000256" key="1">
    <source>
        <dbReference type="SAM" id="MobiDB-lite"/>
    </source>
</evidence>
<dbReference type="AlphaFoldDB" id="A0A1N6Z846"/>
<feature type="region of interest" description="Disordered" evidence="1">
    <location>
        <begin position="1"/>
        <end position="59"/>
    </location>
</feature>
<evidence type="ECO:0000313" key="2">
    <source>
        <dbReference type="EMBL" id="SIR22973.1"/>
    </source>
</evidence>
<name>A0A1N6Z846_9ACTN</name>